<evidence type="ECO:0000313" key="9">
    <source>
        <dbReference type="Proteomes" id="UP000315343"/>
    </source>
</evidence>
<keyword evidence="3 6" id="KW-0812">Transmembrane</keyword>
<dbReference type="InterPro" id="IPR051788">
    <property type="entry name" value="MFS_Transporter"/>
</dbReference>
<feature type="transmembrane region" description="Helical" evidence="6">
    <location>
        <begin position="187"/>
        <end position="210"/>
    </location>
</feature>
<evidence type="ECO:0000313" key="8">
    <source>
        <dbReference type="EMBL" id="TWH78413.1"/>
    </source>
</evidence>
<comment type="caution">
    <text evidence="8">The sequence shown here is derived from an EMBL/GenBank/DDBJ whole genome shotgun (WGS) entry which is preliminary data.</text>
</comment>
<feature type="transmembrane region" description="Helical" evidence="6">
    <location>
        <begin position="101"/>
        <end position="124"/>
    </location>
</feature>
<dbReference type="Gene3D" id="1.20.1250.20">
    <property type="entry name" value="MFS general substrate transporter like domains"/>
    <property type="match status" value="2"/>
</dbReference>
<feature type="transmembrane region" description="Helical" evidence="6">
    <location>
        <begin position="77"/>
        <end position="94"/>
    </location>
</feature>
<feature type="transmembrane region" description="Helical" evidence="6">
    <location>
        <begin position="310"/>
        <end position="331"/>
    </location>
</feature>
<feature type="transmembrane region" description="Helical" evidence="6">
    <location>
        <begin position="26"/>
        <end position="48"/>
    </location>
</feature>
<keyword evidence="5 6" id="KW-0472">Membrane</keyword>
<feature type="transmembrane region" description="Helical" evidence="6">
    <location>
        <begin position="222"/>
        <end position="242"/>
    </location>
</feature>
<dbReference type="InterPro" id="IPR036259">
    <property type="entry name" value="MFS_trans_sf"/>
</dbReference>
<feature type="transmembrane region" description="Helical" evidence="6">
    <location>
        <begin position="144"/>
        <end position="163"/>
    </location>
</feature>
<organism evidence="8 9">
    <name type="scientific">Sedimentibacter saalensis</name>
    <dbReference type="NCBI Taxonomy" id="130788"/>
    <lineage>
        <taxon>Bacteria</taxon>
        <taxon>Bacillati</taxon>
        <taxon>Bacillota</taxon>
        <taxon>Tissierellia</taxon>
        <taxon>Sedimentibacter</taxon>
    </lineage>
</organism>
<dbReference type="Pfam" id="PF07690">
    <property type="entry name" value="MFS_1"/>
    <property type="match status" value="1"/>
</dbReference>
<dbReference type="SUPFAM" id="SSF103473">
    <property type="entry name" value="MFS general substrate transporter"/>
    <property type="match status" value="1"/>
</dbReference>
<protein>
    <submittedName>
        <fullName evidence="8">Fucose permease</fullName>
    </submittedName>
</protein>
<dbReference type="InterPro" id="IPR020846">
    <property type="entry name" value="MFS_dom"/>
</dbReference>
<name>A0A562J5P9_9FIRM</name>
<evidence type="ECO:0000256" key="1">
    <source>
        <dbReference type="ARBA" id="ARBA00004651"/>
    </source>
</evidence>
<proteinExistence type="predicted"/>
<keyword evidence="2" id="KW-0813">Transport</keyword>
<evidence type="ECO:0000259" key="7">
    <source>
        <dbReference type="PROSITE" id="PS50850"/>
    </source>
</evidence>
<evidence type="ECO:0000256" key="2">
    <source>
        <dbReference type="ARBA" id="ARBA00022448"/>
    </source>
</evidence>
<comment type="subcellular location">
    <subcellularLocation>
        <location evidence="1">Cell membrane</location>
        <topology evidence="1">Multi-pass membrane protein</topology>
    </subcellularLocation>
</comment>
<dbReference type="GO" id="GO:0005886">
    <property type="term" value="C:plasma membrane"/>
    <property type="evidence" value="ECO:0007669"/>
    <property type="project" value="UniProtKB-SubCell"/>
</dbReference>
<dbReference type="EMBL" id="VLKH01000009">
    <property type="protein sequence ID" value="TWH78413.1"/>
    <property type="molecule type" value="Genomic_DNA"/>
</dbReference>
<sequence>MALFESSKGNFVPFFLEEFKITNAELSLVLSLNTVGCVIGSFLGGYFCEKFGHKFVYIAGSVLSTIGVLIAPFTSNIFMLGLFNFIFGIGRSAISVGVDSMVPVLSIGFESILMNITHFTYGLGSFAGQNAYGNFLTQGVEWRRIYLFLGIFYVVSVILSLIVKTPSIKVIKSEDSPMKNKMYKEPLIYMFMFAITFGLVTEAVINTWFISYIRSSYSLDPAAAAKYASIFFLMFAMGRLLGGFIVNKIGDSKGLQMFLLAGAVCILAGLKLKSEGIMLIAMSGFFISITFPTMMVIINSIFKQKSSLAIGYSVTLSNILYVIIFNLTGYLNDLLGTYAAFYVAPVSMIGCLTMLILINKKVKNENYV</sequence>
<dbReference type="PROSITE" id="PS50850">
    <property type="entry name" value="MFS"/>
    <property type="match status" value="1"/>
</dbReference>
<dbReference type="AlphaFoldDB" id="A0A562J5P9"/>
<accession>A0A562J5P9</accession>
<keyword evidence="4 6" id="KW-1133">Transmembrane helix</keyword>
<evidence type="ECO:0000256" key="3">
    <source>
        <dbReference type="ARBA" id="ARBA00022692"/>
    </source>
</evidence>
<dbReference type="PANTHER" id="PTHR23514:SF13">
    <property type="entry name" value="INNER MEMBRANE PROTEIN YBJJ"/>
    <property type="match status" value="1"/>
</dbReference>
<evidence type="ECO:0000256" key="5">
    <source>
        <dbReference type="ARBA" id="ARBA00023136"/>
    </source>
</evidence>
<keyword evidence="9" id="KW-1185">Reference proteome</keyword>
<reference evidence="8 9" key="1">
    <citation type="submission" date="2019-07" db="EMBL/GenBank/DDBJ databases">
        <title>Genomic Encyclopedia of Type Strains, Phase I: the one thousand microbial genomes (KMG-I) project.</title>
        <authorList>
            <person name="Kyrpides N."/>
        </authorList>
    </citation>
    <scope>NUCLEOTIDE SEQUENCE [LARGE SCALE GENOMIC DNA]</scope>
    <source>
        <strain evidence="8 9">DSM 13558</strain>
    </source>
</reference>
<feature type="transmembrane region" description="Helical" evidence="6">
    <location>
        <begin position="254"/>
        <end position="270"/>
    </location>
</feature>
<feature type="domain" description="Major facilitator superfamily (MFS) profile" evidence="7">
    <location>
        <begin position="1"/>
        <end position="362"/>
    </location>
</feature>
<evidence type="ECO:0000256" key="4">
    <source>
        <dbReference type="ARBA" id="ARBA00022989"/>
    </source>
</evidence>
<feature type="transmembrane region" description="Helical" evidence="6">
    <location>
        <begin position="337"/>
        <end position="358"/>
    </location>
</feature>
<dbReference type="Proteomes" id="UP000315343">
    <property type="component" value="Unassembled WGS sequence"/>
</dbReference>
<gene>
    <name evidence="8" type="ORF">LY60_02872</name>
</gene>
<dbReference type="InterPro" id="IPR011701">
    <property type="entry name" value="MFS"/>
</dbReference>
<feature type="transmembrane region" description="Helical" evidence="6">
    <location>
        <begin position="276"/>
        <end position="298"/>
    </location>
</feature>
<dbReference type="PANTHER" id="PTHR23514">
    <property type="entry name" value="BYPASS OF STOP CODON PROTEIN 6"/>
    <property type="match status" value="1"/>
</dbReference>
<evidence type="ECO:0000256" key="6">
    <source>
        <dbReference type="SAM" id="Phobius"/>
    </source>
</evidence>
<dbReference type="GO" id="GO:0022857">
    <property type="term" value="F:transmembrane transporter activity"/>
    <property type="evidence" value="ECO:0007669"/>
    <property type="project" value="InterPro"/>
</dbReference>